<dbReference type="InterPro" id="IPR000504">
    <property type="entry name" value="RRM_dom"/>
</dbReference>
<feature type="compositionally biased region" description="Acidic residues" evidence="7">
    <location>
        <begin position="12"/>
        <end position="21"/>
    </location>
</feature>
<evidence type="ECO:0000256" key="1">
    <source>
        <dbReference type="ARBA" id="ARBA00022490"/>
    </source>
</evidence>
<comment type="caution">
    <text evidence="9">The sequence shown here is derived from an EMBL/GenBank/DDBJ whole genome shotgun (WGS) entry which is preliminary data.</text>
</comment>
<keyword evidence="4 5" id="KW-0648">Protein biosynthesis</keyword>
<evidence type="ECO:0000256" key="3">
    <source>
        <dbReference type="ARBA" id="ARBA00022884"/>
    </source>
</evidence>
<keyword evidence="1 5" id="KW-0963">Cytoplasm</keyword>
<dbReference type="SUPFAM" id="SSF54928">
    <property type="entry name" value="RNA-binding domain, RBD"/>
    <property type="match status" value="1"/>
</dbReference>
<dbReference type="GO" id="GO:0005852">
    <property type="term" value="C:eukaryotic translation initiation factor 3 complex"/>
    <property type="evidence" value="ECO:0007669"/>
    <property type="project" value="UniProtKB-UniRule"/>
</dbReference>
<comment type="function">
    <text evidence="5">RNA-binding component of the eukaryotic translation initiation factor 3 (eIF-3) complex, which is involved in protein synthesis of a specialized repertoire of mRNAs and, together with other initiation factors, stimulates binding of mRNA and methionyl-tRNAi to the 40S ribosome. The eIF-3 complex specifically targets and initiates translation of a subset of mRNAs involved in cell proliferation. This subunit can bind 18S rRNA.</text>
</comment>
<evidence type="ECO:0000313" key="10">
    <source>
        <dbReference type="Proteomes" id="UP001164286"/>
    </source>
</evidence>
<dbReference type="CDD" id="cd12933">
    <property type="entry name" value="eIF3G"/>
    <property type="match status" value="1"/>
</dbReference>
<dbReference type="InterPro" id="IPR012677">
    <property type="entry name" value="Nucleotide-bd_a/b_plait_sf"/>
</dbReference>
<evidence type="ECO:0000256" key="6">
    <source>
        <dbReference type="PROSITE-ProRule" id="PRU00176"/>
    </source>
</evidence>
<dbReference type="Pfam" id="PF00076">
    <property type="entry name" value="RRM_1"/>
    <property type="match status" value="1"/>
</dbReference>
<evidence type="ECO:0000256" key="5">
    <source>
        <dbReference type="HAMAP-Rule" id="MF_03006"/>
    </source>
</evidence>
<comment type="similarity">
    <text evidence="5">Belongs to the eIF-3 subunit G family.</text>
</comment>
<keyword evidence="3 6" id="KW-0694">RNA-binding</keyword>
<comment type="subcellular location">
    <subcellularLocation>
        <location evidence="5">Cytoplasm</location>
    </subcellularLocation>
</comment>
<dbReference type="InterPro" id="IPR035979">
    <property type="entry name" value="RBD_domain_sf"/>
</dbReference>
<sequence>MADTKAIKTDWTAEEDTELPEPTEVTGADGITVITTWKLNDDDKKVKTVRRVRRKLQTQLVSHDVAERKGWAKFGADKNKPAGPDRATTVVGENLHFKISAASKQVEPEPEAAKAPTGKGVVCRLCKGGHFTAKCPYKDALAAIDSMDGGGEEGADEVEAAPAGGLGAKGAGIPGKYVPPSQRAGATGGGESMNRNRDDLPTLRIASLSTDANDEDLEALFKPFQSKGRLVRANVVVDHVTRESRGLGFVSFESRDDAEKALQKMNGRGYDSLILSVSWSVPREQRGG</sequence>
<feature type="region of interest" description="Disordered" evidence="7">
    <location>
        <begin position="1"/>
        <end position="24"/>
    </location>
</feature>
<dbReference type="InterPro" id="IPR034240">
    <property type="entry name" value="eIF3G_RRM"/>
</dbReference>
<dbReference type="EMBL" id="JAKWFO010000005">
    <property type="protein sequence ID" value="KAI9635859.1"/>
    <property type="molecule type" value="Genomic_DNA"/>
</dbReference>
<evidence type="ECO:0000256" key="4">
    <source>
        <dbReference type="ARBA" id="ARBA00022917"/>
    </source>
</evidence>
<gene>
    <name evidence="5" type="primary">TIF35</name>
    <name evidence="9" type="ORF">MKK02DRAFT_36887</name>
</gene>
<protein>
    <recommendedName>
        <fullName evidence="5">Eukaryotic translation initiation factor 3 subunit G</fullName>
        <shortName evidence="5">eIF3g</shortName>
    </recommendedName>
    <alternativeName>
        <fullName evidence="5">Eukaryotic translation initiation factor 3 RNA-binding subunit</fullName>
        <shortName evidence="5">eIF-3 RNA-binding subunit</shortName>
    </alternativeName>
    <alternativeName>
        <fullName evidence="5">Translation initiation factor eIF3 p33 subunit homolog</fullName>
        <shortName evidence="5">eIF3 p33 homolog</shortName>
    </alternativeName>
</protein>
<dbReference type="SMART" id="SM00360">
    <property type="entry name" value="RRM"/>
    <property type="match status" value="1"/>
</dbReference>
<reference evidence="9" key="1">
    <citation type="journal article" date="2022" name="G3 (Bethesda)">
        <title>High quality genome of the basidiomycete yeast Dioszegia hungarica PDD-24b-2 isolated from cloud water.</title>
        <authorList>
            <person name="Jarrige D."/>
            <person name="Haridas S."/>
            <person name="Bleykasten-Grosshans C."/>
            <person name="Joly M."/>
            <person name="Nadalig T."/>
            <person name="Sancelme M."/>
            <person name="Vuilleumier S."/>
            <person name="Grigoriev I.V."/>
            <person name="Amato P."/>
            <person name="Bringel F."/>
        </authorList>
    </citation>
    <scope>NUCLEOTIDE SEQUENCE</scope>
    <source>
        <strain evidence="9">PDD-24b-2</strain>
    </source>
</reference>
<feature type="region of interest" description="Disordered" evidence="7">
    <location>
        <begin position="171"/>
        <end position="198"/>
    </location>
</feature>
<dbReference type="Gene3D" id="3.30.70.330">
    <property type="match status" value="1"/>
</dbReference>
<proteinExistence type="inferred from homology"/>
<keyword evidence="2 5" id="KW-0396">Initiation factor</keyword>
<dbReference type="CDD" id="cd12408">
    <property type="entry name" value="RRM_eIF3G_like"/>
    <property type="match status" value="1"/>
</dbReference>
<dbReference type="GO" id="GO:0016282">
    <property type="term" value="C:eukaryotic 43S preinitiation complex"/>
    <property type="evidence" value="ECO:0007669"/>
    <property type="project" value="UniProtKB-UniRule"/>
</dbReference>
<evidence type="ECO:0000256" key="2">
    <source>
        <dbReference type="ARBA" id="ARBA00022540"/>
    </source>
</evidence>
<evidence type="ECO:0000313" key="9">
    <source>
        <dbReference type="EMBL" id="KAI9635859.1"/>
    </source>
</evidence>
<dbReference type="HAMAP" id="MF_03006">
    <property type="entry name" value="eIF3g"/>
    <property type="match status" value="1"/>
</dbReference>
<dbReference type="AlphaFoldDB" id="A0AA38HBB6"/>
<feature type="domain" description="RRM" evidence="8">
    <location>
        <begin position="201"/>
        <end position="282"/>
    </location>
</feature>
<dbReference type="PANTHER" id="PTHR10352">
    <property type="entry name" value="EUKARYOTIC TRANSLATION INITIATION FACTOR 3 SUBUNIT G"/>
    <property type="match status" value="1"/>
</dbReference>
<dbReference type="GO" id="GO:0003723">
    <property type="term" value="F:RNA binding"/>
    <property type="evidence" value="ECO:0007669"/>
    <property type="project" value="UniProtKB-UniRule"/>
</dbReference>
<evidence type="ECO:0000259" key="8">
    <source>
        <dbReference type="PROSITE" id="PS50102"/>
    </source>
</evidence>
<comment type="subunit">
    <text evidence="5">Component of the eukaryotic translation initiation factor 3 (eIF-3) complex.</text>
</comment>
<dbReference type="GO" id="GO:0001732">
    <property type="term" value="P:formation of cytoplasmic translation initiation complex"/>
    <property type="evidence" value="ECO:0007669"/>
    <property type="project" value="UniProtKB-UniRule"/>
</dbReference>
<dbReference type="Pfam" id="PF12353">
    <property type="entry name" value="eIF3g"/>
    <property type="match status" value="1"/>
</dbReference>
<organism evidence="9 10">
    <name type="scientific">Dioszegia hungarica</name>
    <dbReference type="NCBI Taxonomy" id="4972"/>
    <lineage>
        <taxon>Eukaryota</taxon>
        <taxon>Fungi</taxon>
        <taxon>Dikarya</taxon>
        <taxon>Basidiomycota</taxon>
        <taxon>Agaricomycotina</taxon>
        <taxon>Tremellomycetes</taxon>
        <taxon>Tremellales</taxon>
        <taxon>Bulleribasidiaceae</taxon>
        <taxon>Dioszegia</taxon>
    </lineage>
</organism>
<dbReference type="GO" id="GO:0033290">
    <property type="term" value="C:eukaryotic 48S preinitiation complex"/>
    <property type="evidence" value="ECO:0007669"/>
    <property type="project" value="UniProtKB-UniRule"/>
</dbReference>
<dbReference type="InterPro" id="IPR017334">
    <property type="entry name" value="eIF3_g"/>
</dbReference>
<dbReference type="InterPro" id="IPR024675">
    <property type="entry name" value="eIF3g_N"/>
</dbReference>
<evidence type="ECO:0000256" key="7">
    <source>
        <dbReference type="SAM" id="MobiDB-lite"/>
    </source>
</evidence>
<dbReference type="GO" id="GO:0003743">
    <property type="term" value="F:translation initiation factor activity"/>
    <property type="evidence" value="ECO:0007669"/>
    <property type="project" value="UniProtKB-UniRule"/>
</dbReference>
<name>A0AA38HBB6_9TREE</name>
<dbReference type="Proteomes" id="UP001164286">
    <property type="component" value="Unassembled WGS sequence"/>
</dbReference>
<keyword evidence="10" id="KW-1185">Reference proteome</keyword>
<dbReference type="PIRSF" id="PIRSF037949">
    <property type="entry name" value="Transl_init_eIF-3_RNA-bind"/>
    <property type="match status" value="1"/>
</dbReference>
<accession>A0AA38HBB6</accession>
<dbReference type="PROSITE" id="PS50102">
    <property type="entry name" value="RRM"/>
    <property type="match status" value="1"/>
</dbReference>